<reference evidence="1 2" key="1">
    <citation type="submission" date="2017-02" db="EMBL/GenBank/DDBJ databases">
        <title>Chromobacterium haemolyticum H5244.</title>
        <authorList>
            <person name="Gulvik C.A."/>
        </authorList>
    </citation>
    <scope>NUCLEOTIDE SEQUENCE [LARGE SCALE GENOMIC DNA]</scope>
    <source>
        <strain evidence="1 2">H5244</strain>
    </source>
</reference>
<name>A0A1W0CCX2_9NEIS</name>
<organism evidence="1 2">
    <name type="scientific">Chromobacterium haemolyticum</name>
    <dbReference type="NCBI Taxonomy" id="394935"/>
    <lineage>
        <taxon>Bacteria</taxon>
        <taxon>Pseudomonadati</taxon>
        <taxon>Pseudomonadota</taxon>
        <taxon>Betaproteobacteria</taxon>
        <taxon>Neisseriales</taxon>
        <taxon>Chromobacteriaceae</taxon>
        <taxon>Chromobacterium</taxon>
    </lineage>
</organism>
<gene>
    <name evidence="1" type="ORF">B0T45_21565</name>
</gene>
<dbReference type="Proteomes" id="UP000192721">
    <property type="component" value="Unassembled WGS sequence"/>
</dbReference>
<sequence>MAFVIKEDLRIQWPIKVSIPADGGKFQDFEFIGVFNRQSPAQLHELANSAGLDDLGFPEMLAANVGKFAEVLTDWSGVKDTAGQAVPFSMEVLRKLVTGPDGAAFSRGIWTALNELAYGVREKN</sequence>
<dbReference type="EMBL" id="MUKV01000045">
    <property type="protein sequence ID" value="OQS32593.1"/>
    <property type="molecule type" value="Genomic_DNA"/>
</dbReference>
<proteinExistence type="predicted"/>
<accession>A0A1W0CCX2</accession>
<comment type="caution">
    <text evidence="1">The sequence shown here is derived from an EMBL/GenBank/DDBJ whole genome shotgun (WGS) entry which is preliminary data.</text>
</comment>
<dbReference type="AlphaFoldDB" id="A0A1W0CCX2"/>
<evidence type="ECO:0008006" key="3">
    <source>
        <dbReference type="Google" id="ProtNLM"/>
    </source>
</evidence>
<protein>
    <recommendedName>
        <fullName evidence="3">Phage tail protein</fullName>
    </recommendedName>
</protein>
<evidence type="ECO:0000313" key="2">
    <source>
        <dbReference type="Proteomes" id="UP000192721"/>
    </source>
</evidence>
<dbReference type="RefSeq" id="WP_081556913.1">
    <property type="nucleotide sequence ID" value="NZ_MUKV01000045.1"/>
</dbReference>
<evidence type="ECO:0000313" key="1">
    <source>
        <dbReference type="EMBL" id="OQS32593.1"/>
    </source>
</evidence>